<gene>
    <name evidence="1" type="ORF">M972_11817</name>
</gene>
<sequence>MIKKIVLLILLTNSFMLTSCLYRGGPVYVGEERAAKKRIKEILAAIENKDKEAMKALFSKKALAEVNDFDEGVDYLFDFFQGDVQSWEIDAWSSGESIERGKKSIMLRVWYIVTTDKEKYMFFVIDYIKDTMNPDNAGLYTLRVIKAEDEETEFGYWQDMVIPGIYKPEQ</sequence>
<dbReference type="EMBL" id="PDBW01000001">
    <property type="protein sequence ID" value="PFH02055.1"/>
    <property type="molecule type" value="Genomic_DNA"/>
</dbReference>
<dbReference type="InterPro" id="IPR031344">
    <property type="entry name" value="DUF5104"/>
</dbReference>
<organism evidence="1 2">
    <name type="scientific">Acetivibrio thermocellus AD2</name>
    <dbReference type="NCBI Taxonomy" id="1138384"/>
    <lineage>
        <taxon>Bacteria</taxon>
        <taxon>Bacillati</taxon>
        <taxon>Bacillota</taxon>
        <taxon>Clostridia</taxon>
        <taxon>Eubacteriales</taxon>
        <taxon>Oscillospiraceae</taxon>
        <taxon>Acetivibrio</taxon>
    </lineage>
</organism>
<evidence type="ECO:0000313" key="1">
    <source>
        <dbReference type="EMBL" id="PFH02055.1"/>
    </source>
</evidence>
<name>A0AB36TFS8_ACETH</name>
<reference evidence="1 2" key="1">
    <citation type="submission" date="2017-09" db="EMBL/GenBank/DDBJ databases">
        <title>Evaluation of Pacific Biosciences Sequencing Technology to Finishing C. thermocellum Genome Sequences.</title>
        <authorList>
            <person name="Brown S."/>
        </authorList>
    </citation>
    <scope>NUCLEOTIDE SEQUENCE [LARGE SCALE GENOMIC DNA]</scope>
    <source>
        <strain evidence="1 2">AD2</strain>
    </source>
</reference>
<protein>
    <submittedName>
        <fullName evidence="1">Uncharacterized protein DUF5104</fullName>
    </submittedName>
</protein>
<dbReference type="AlphaFoldDB" id="A0AB36TFS8"/>
<comment type="caution">
    <text evidence="1">The sequence shown here is derived from an EMBL/GenBank/DDBJ whole genome shotgun (WGS) entry which is preliminary data.</text>
</comment>
<dbReference type="PROSITE" id="PS51257">
    <property type="entry name" value="PROKAR_LIPOPROTEIN"/>
    <property type="match status" value="1"/>
</dbReference>
<evidence type="ECO:0000313" key="2">
    <source>
        <dbReference type="Proteomes" id="UP000223596"/>
    </source>
</evidence>
<proteinExistence type="predicted"/>
<dbReference type="Proteomes" id="UP000223596">
    <property type="component" value="Unassembled WGS sequence"/>
</dbReference>
<dbReference type="Pfam" id="PF17117">
    <property type="entry name" value="DUF5104"/>
    <property type="match status" value="1"/>
</dbReference>
<accession>A0AB36TFS8</accession>
<dbReference type="Gene3D" id="3.10.450.50">
    <property type="match status" value="1"/>
</dbReference>